<comment type="similarity">
    <text evidence="1">Belongs to the ComF/GntX family.</text>
</comment>
<dbReference type="CDD" id="cd06223">
    <property type="entry name" value="PRTases_typeI"/>
    <property type="match status" value="1"/>
</dbReference>
<name>A0A412G4Y2_9FIRM</name>
<dbReference type="InterPro" id="IPR051910">
    <property type="entry name" value="ComF/GntX_DNA_util-trans"/>
</dbReference>
<dbReference type="Proteomes" id="UP000284178">
    <property type="component" value="Unassembled WGS sequence"/>
</dbReference>
<comment type="caution">
    <text evidence="2">The sequence shown here is derived from an EMBL/GenBank/DDBJ whole genome shotgun (WGS) entry which is preliminary data.</text>
</comment>
<organism evidence="2 3">
    <name type="scientific">Holdemania filiformis</name>
    <dbReference type="NCBI Taxonomy" id="61171"/>
    <lineage>
        <taxon>Bacteria</taxon>
        <taxon>Bacillati</taxon>
        <taxon>Bacillota</taxon>
        <taxon>Erysipelotrichia</taxon>
        <taxon>Erysipelotrichales</taxon>
        <taxon>Erysipelotrichaceae</taxon>
        <taxon>Holdemania</taxon>
    </lineage>
</organism>
<evidence type="ECO:0000313" key="2">
    <source>
        <dbReference type="EMBL" id="RGR75887.1"/>
    </source>
</evidence>
<dbReference type="Gene3D" id="3.40.50.2020">
    <property type="match status" value="1"/>
</dbReference>
<proteinExistence type="inferred from homology"/>
<gene>
    <name evidence="2" type="ORF">DWY25_03885</name>
</gene>
<dbReference type="RefSeq" id="WP_117893919.1">
    <property type="nucleotide sequence ID" value="NZ_CABJCV010000003.1"/>
</dbReference>
<sequence>MPAAERCLWCGGPLLNGCTISEMMFADDSLCGVCRSQLTPVSHQVKLGGLTVRGLVVYDEAFMKMLVQYKECMDEALQDVFLQPWCAALRRRYRHFTLVPMPSSRAKREKRGFDTIPQLFSGLGLPIVELLEKTEDYVQQGSAFQRRQAASHIRLIPGVQIPDGKLLLIDDVLTTGSTLNAAHALLPAADQALVLAVNQRFLPPSFAPFRKLRCQKSAE</sequence>
<dbReference type="InterPro" id="IPR029057">
    <property type="entry name" value="PRTase-like"/>
</dbReference>
<keyword evidence="3" id="KW-1185">Reference proteome</keyword>
<dbReference type="InterPro" id="IPR000836">
    <property type="entry name" value="PRTase_dom"/>
</dbReference>
<evidence type="ECO:0008006" key="4">
    <source>
        <dbReference type="Google" id="ProtNLM"/>
    </source>
</evidence>
<protein>
    <recommendedName>
        <fullName evidence="4">ComF family protein</fullName>
    </recommendedName>
</protein>
<evidence type="ECO:0000256" key="1">
    <source>
        <dbReference type="ARBA" id="ARBA00008007"/>
    </source>
</evidence>
<evidence type="ECO:0000313" key="3">
    <source>
        <dbReference type="Proteomes" id="UP000284178"/>
    </source>
</evidence>
<dbReference type="GeneID" id="83014547"/>
<dbReference type="PANTHER" id="PTHR47505:SF1">
    <property type="entry name" value="DNA UTILIZATION PROTEIN YHGH"/>
    <property type="match status" value="1"/>
</dbReference>
<dbReference type="SUPFAM" id="SSF53271">
    <property type="entry name" value="PRTase-like"/>
    <property type="match status" value="1"/>
</dbReference>
<dbReference type="EMBL" id="QRUP01000003">
    <property type="protein sequence ID" value="RGR75887.1"/>
    <property type="molecule type" value="Genomic_DNA"/>
</dbReference>
<accession>A0A412G4Y2</accession>
<reference evidence="2 3" key="1">
    <citation type="submission" date="2018-08" db="EMBL/GenBank/DDBJ databases">
        <title>A genome reference for cultivated species of the human gut microbiota.</title>
        <authorList>
            <person name="Zou Y."/>
            <person name="Xue W."/>
            <person name="Luo G."/>
        </authorList>
    </citation>
    <scope>NUCLEOTIDE SEQUENCE [LARGE SCALE GENOMIC DNA]</scope>
    <source>
        <strain evidence="2 3">AF24-29</strain>
    </source>
</reference>
<dbReference type="PANTHER" id="PTHR47505">
    <property type="entry name" value="DNA UTILIZATION PROTEIN YHGH"/>
    <property type="match status" value="1"/>
</dbReference>
<dbReference type="AlphaFoldDB" id="A0A412G4Y2"/>